<protein>
    <submittedName>
        <fullName evidence="4">Methyltransferase domain-containing protein</fullName>
    </submittedName>
</protein>
<dbReference type="SUPFAM" id="SSF53335">
    <property type="entry name" value="S-adenosyl-L-methionine-dependent methyltransferases"/>
    <property type="match status" value="1"/>
</dbReference>
<dbReference type="EMBL" id="WQRF01000002">
    <property type="protein sequence ID" value="MVS99377.1"/>
    <property type="molecule type" value="Genomic_DNA"/>
</dbReference>
<keyword evidence="2 4" id="KW-0808">Transferase</keyword>
<dbReference type="GO" id="GO:0008168">
    <property type="term" value="F:methyltransferase activity"/>
    <property type="evidence" value="ECO:0007669"/>
    <property type="project" value="UniProtKB-KW"/>
</dbReference>
<dbReference type="PROSITE" id="PS50007">
    <property type="entry name" value="PIPLC_X_DOMAIN"/>
    <property type="match status" value="1"/>
</dbReference>
<dbReference type="AlphaFoldDB" id="A0A7X3FSC3"/>
<keyword evidence="1 4" id="KW-0489">Methyltransferase</keyword>
<feature type="domain" description="Methyltransferase" evidence="3">
    <location>
        <begin position="42"/>
        <end position="130"/>
    </location>
</feature>
<evidence type="ECO:0000256" key="2">
    <source>
        <dbReference type="ARBA" id="ARBA00022679"/>
    </source>
</evidence>
<evidence type="ECO:0000259" key="3">
    <source>
        <dbReference type="Pfam" id="PF13649"/>
    </source>
</evidence>
<name>A0A7X3FSC3_9HYPH</name>
<dbReference type="InterPro" id="IPR029063">
    <property type="entry name" value="SAM-dependent_MTases_sf"/>
</dbReference>
<proteinExistence type="predicted"/>
<sequence>MTDDETLRFYADHAAAYALHRTRPSGGQLDAFLAALSKGARVLELGCGNGMDAAHMLALGFDVDATDGTPALMAEAQKRIGGAARLMLFDDLEAEAGYDGVWACACLLHVEAASLPDILARVRRALRPGGIFVASFKGGAGEGRDQLGRYYNYPSAEALDAAYRAAGWTDITLKTKLGSGYDALPTEWFWISARREPTPPA</sequence>
<dbReference type="PANTHER" id="PTHR43861:SF1">
    <property type="entry name" value="TRANS-ACONITATE 2-METHYLTRANSFERASE"/>
    <property type="match status" value="1"/>
</dbReference>
<dbReference type="InterPro" id="IPR041698">
    <property type="entry name" value="Methyltransf_25"/>
</dbReference>
<reference evidence="4 5" key="1">
    <citation type="submission" date="2019-12" db="EMBL/GenBank/DDBJ databases">
        <title>Devosia maris sp. nov., isolated from the deep seawater.</title>
        <authorList>
            <person name="Liu Y."/>
        </authorList>
    </citation>
    <scope>NUCLEOTIDE SEQUENCE [LARGE SCALE GENOMIC DNA]</scope>
    <source>
        <strain evidence="4 5">L53-10-65</strain>
    </source>
</reference>
<dbReference type="GO" id="GO:0032259">
    <property type="term" value="P:methylation"/>
    <property type="evidence" value="ECO:0007669"/>
    <property type="project" value="UniProtKB-KW"/>
</dbReference>
<dbReference type="PANTHER" id="PTHR43861">
    <property type="entry name" value="TRANS-ACONITATE 2-METHYLTRANSFERASE-RELATED"/>
    <property type="match status" value="1"/>
</dbReference>
<dbReference type="Pfam" id="PF13649">
    <property type="entry name" value="Methyltransf_25"/>
    <property type="match status" value="1"/>
</dbReference>
<evidence type="ECO:0000313" key="5">
    <source>
        <dbReference type="Proteomes" id="UP000438106"/>
    </source>
</evidence>
<dbReference type="Proteomes" id="UP000438106">
    <property type="component" value="Unassembled WGS sequence"/>
</dbReference>
<dbReference type="CDD" id="cd02440">
    <property type="entry name" value="AdoMet_MTases"/>
    <property type="match status" value="1"/>
</dbReference>
<organism evidence="4 5">
    <name type="scientific">Devosia marina</name>
    <dbReference type="NCBI Taxonomy" id="2683198"/>
    <lineage>
        <taxon>Bacteria</taxon>
        <taxon>Pseudomonadati</taxon>
        <taxon>Pseudomonadota</taxon>
        <taxon>Alphaproteobacteria</taxon>
        <taxon>Hyphomicrobiales</taxon>
        <taxon>Devosiaceae</taxon>
        <taxon>Devosia</taxon>
    </lineage>
</organism>
<keyword evidence="5" id="KW-1185">Reference proteome</keyword>
<gene>
    <name evidence="4" type="ORF">GO014_10125</name>
</gene>
<accession>A0A7X3FSC3</accession>
<evidence type="ECO:0000313" key="4">
    <source>
        <dbReference type="EMBL" id="MVS99377.1"/>
    </source>
</evidence>
<evidence type="ECO:0000256" key="1">
    <source>
        <dbReference type="ARBA" id="ARBA00022603"/>
    </source>
</evidence>
<comment type="caution">
    <text evidence="4">The sequence shown here is derived from an EMBL/GenBank/DDBJ whole genome shotgun (WGS) entry which is preliminary data.</text>
</comment>
<dbReference type="RefSeq" id="WP_157290218.1">
    <property type="nucleotide sequence ID" value="NZ_WQRF01000002.1"/>
</dbReference>
<dbReference type="Gene3D" id="3.40.50.150">
    <property type="entry name" value="Vaccinia Virus protein VP39"/>
    <property type="match status" value="1"/>
</dbReference>